<keyword evidence="3" id="KW-1185">Reference proteome</keyword>
<dbReference type="Pfam" id="PF13546">
    <property type="entry name" value="DDE_5"/>
    <property type="match status" value="1"/>
</dbReference>
<dbReference type="RefSeq" id="WP_162350959.1">
    <property type="nucleotide sequence ID" value="NZ_QOVG01000045.1"/>
</dbReference>
<evidence type="ECO:0000259" key="1">
    <source>
        <dbReference type="Pfam" id="PF13546"/>
    </source>
</evidence>
<evidence type="ECO:0000313" key="3">
    <source>
        <dbReference type="Proteomes" id="UP001429354"/>
    </source>
</evidence>
<dbReference type="EMBL" id="QOVG01000045">
    <property type="protein sequence ID" value="NDK40307.1"/>
    <property type="molecule type" value="Genomic_DNA"/>
</dbReference>
<reference evidence="2 3" key="1">
    <citation type="submission" date="2018-07" db="EMBL/GenBank/DDBJ databases">
        <title>Whole genome Sequencing of Pseudoxanthomonas gei KCTC 32298 (T).</title>
        <authorList>
            <person name="Kumar S."/>
            <person name="Bansal K."/>
            <person name="Kaur A."/>
            <person name="Patil P."/>
            <person name="Sharma S."/>
            <person name="Patil P.B."/>
        </authorList>
    </citation>
    <scope>NUCLEOTIDE SEQUENCE [LARGE SCALE GENOMIC DNA]</scope>
    <source>
        <strain evidence="2 3">KCTC 32298</strain>
    </source>
</reference>
<sequence length="106" mass="11937">MPTLPSEFLTVILPYASLFCKRVFVHVQLLVAGAMLAPGKRTITSVLPIMGLSQEKAFHTYHRVLSHARWSALRASRLLLEQLLVVFIGQEPLVVGIDETLERRWG</sequence>
<protein>
    <recommendedName>
        <fullName evidence="1">Transposase IS701-like DDE domain-containing protein</fullName>
    </recommendedName>
</protein>
<name>A0ABX0AFB4_9GAMM</name>
<organism evidence="2 3">
    <name type="scientific">Pseudoxanthomonas gei</name>
    <dbReference type="NCBI Taxonomy" id="1383030"/>
    <lineage>
        <taxon>Bacteria</taxon>
        <taxon>Pseudomonadati</taxon>
        <taxon>Pseudomonadota</taxon>
        <taxon>Gammaproteobacteria</taxon>
        <taxon>Lysobacterales</taxon>
        <taxon>Lysobacteraceae</taxon>
        <taxon>Pseudoxanthomonas</taxon>
    </lineage>
</organism>
<feature type="non-terminal residue" evidence="2">
    <location>
        <position position="106"/>
    </location>
</feature>
<accession>A0ABX0AFB4</accession>
<comment type="caution">
    <text evidence="2">The sequence shown here is derived from an EMBL/GenBank/DDBJ whole genome shotgun (WGS) entry which is preliminary data.</text>
</comment>
<feature type="domain" description="Transposase IS701-like DDE" evidence="1">
    <location>
        <begin position="26"/>
        <end position="106"/>
    </location>
</feature>
<proteinExistence type="predicted"/>
<dbReference type="Proteomes" id="UP001429354">
    <property type="component" value="Unassembled WGS sequence"/>
</dbReference>
<dbReference type="InterPro" id="IPR038721">
    <property type="entry name" value="IS701-like_DDE_dom"/>
</dbReference>
<evidence type="ECO:0000313" key="2">
    <source>
        <dbReference type="EMBL" id="NDK40307.1"/>
    </source>
</evidence>
<gene>
    <name evidence="2" type="ORF">DT603_15845</name>
</gene>